<feature type="domain" description="Gfo/Idh/MocA-like oxidoreductase N-terminal" evidence="1">
    <location>
        <begin position="5"/>
        <end position="122"/>
    </location>
</feature>
<comment type="caution">
    <text evidence="3">The sequence shown here is derived from an EMBL/GenBank/DDBJ whole genome shotgun (WGS) entry which is preliminary data.</text>
</comment>
<protein>
    <submittedName>
        <fullName evidence="3">Gfo/Idh/MocA family oxidoreductase</fullName>
    </submittedName>
</protein>
<dbReference type="PANTHER" id="PTHR43708">
    <property type="entry name" value="CONSERVED EXPRESSED OXIDOREDUCTASE (EUROFUNG)"/>
    <property type="match status" value="1"/>
</dbReference>
<dbReference type="RefSeq" id="WP_232317523.1">
    <property type="nucleotide sequence ID" value="NZ_JARMAB010000002.1"/>
</dbReference>
<organism evidence="3 4">
    <name type="scientific">Heyndrickxia acidicola</name>
    <dbReference type="NCBI Taxonomy" id="209389"/>
    <lineage>
        <taxon>Bacteria</taxon>
        <taxon>Bacillati</taxon>
        <taxon>Bacillota</taxon>
        <taxon>Bacilli</taxon>
        <taxon>Bacillales</taxon>
        <taxon>Bacillaceae</taxon>
        <taxon>Heyndrickxia</taxon>
    </lineage>
</organism>
<evidence type="ECO:0000313" key="4">
    <source>
        <dbReference type="Proteomes" id="UP001341444"/>
    </source>
</evidence>
<dbReference type="Gene3D" id="3.30.360.10">
    <property type="entry name" value="Dihydrodipicolinate Reductase, domain 2"/>
    <property type="match status" value="1"/>
</dbReference>
<dbReference type="Gene3D" id="3.40.50.720">
    <property type="entry name" value="NAD(P)-binding Rossmann-like Domain"/>
    <property type="match status" value="1"/>
</dbReference>
<reference evidence="3 4" key="1">
    <citation type="submission" date="2023-03" db="EMBL/GenBank/DDBJ databases">
        <title>Bacillus Genome Sequencing.</title>
        <authorList>
            <person name="Dunlap C."/>
        </authorList>
    </citation>
    <scope>NUCLEOTIDE SEQUENCE [LARGE SCALE GENOMIC DNA]</scope>
    <source>
        <strain evidence="3 4">B-23453</strain>
    </source>
</reference>
<dbReference type="SUPFAM" id="SSF51735">
    <property type="entry name" value="NAD(P)-binding Rossmann-fold domains"/>
    <property type="match status" value="1"/>
</dbReference>
<evidence type="ECO:0000259" key="1">
    <source>
        <dbReference type="Pfam" id="PF01408"/>
    </source>
</evidence>
<dbReference type="Pfam" id="PF21378">
    <property type="entry name" value="YceM-like_C"/>
    <property type="match status" value="1"/>
</dbReference>
<dbReference type="InterPro" id="IPR000683">
    <property type="entry name" value="Gfo/Idh/MocA-like_OxRdtase_N"/>
</dbReference>
<dbReference type="EMBL" id="JARMAB010000002">
    <property type="protein sequence ID" value="MED1201744.1"/>
    <property type="molecule type" value="Genomic_DNA"/>
</dbReference>
<evidence type="ECO:0000313" key="3">
    <source>
        <dbReference type="EMBL" id="MED1201744.1"/>
    </source>
</evidence>
<gene>
    <name evidence="3" type="ORF">P4T90_01415</name>
</gene>
<dbReference type="InterPro" id="IPR051317">
    <property type="entry name" value="Gfo/Idh/MocA_oxidoreduct"/>
</dbReference>
<proteinExistence type="predicted"/>
<dbReference type="SUPFAM" id="SSF55347">
    <property type="entry name" value="Glyceraldehyde-3-phosphate dehydrogenase-like, C-terminal domain"/>
    <property type="match status" value="1"/>
</dbReference>
<accession>A0ABU6MBE6</accession>
<keyword evidence="4" id="KW-1185">Reference proteome</keyword>
<dbReference type="Pfam" id="PF01408">
    <property type="entry name" value="GFO_IDH_MocA"/>
    <property type="match status" value="1"/>
</dbReference>
<evidence type="ECO:0000259" key="2">
    <source>
        <dbReference type="Pfam" id="PF21378"/>
    </source>
</evidence>
<dbReference type="InterPro" id="IPR048477">
    <property type="entry name" value="YceM-like_C"/>
</dbReference>
<name>A0ABU6MBE6_9BACI</name>
<dbReference type="InterPro" id="IPR036291">
    <property type="entry name" value="NAD(P)-bd_dom_sf"/>
</dbReference>
<sequence>MSMLKLGVIGIGDIAQKAYLPLYAEREKIEFHFFTRSMTKRQEISEKYRFPYIHSSLDSLMESGVKGAFVHSATISHYSVIKQLLMQGIHVFVDKPITYEIETAKELSELARSKKLILMTGFNRRYAPSYQSLKDLKQPNMIIMQKNRKNLPADPRTFIFDDCIHVVDTIRYLFPYDIDEIIVHGKMKEKLLYHVTIQFLSKYGTAIGIMNRDSGTTDEKLEIMSTQEKRAVFDVSDVYIYQGSNVTRVKSSDWEPALHKRGFDQMVSDFIQAVKEQTKPMISIHDSLATHEICEKIVESLLKKLC</sequence>
<dbReference type="PANTHER" id="PTHR43708:SF4">
    <property type="entry name" value="OXIDOREDUCTASE YCEM-RELATED"/>
    <property type="match status" value="1"/>
</dbReference>
<dbReference type="Proteomes" id="UP001341444">
    <property type="component" value="Unassembled WGS sequence"/>
</dbReference>
<feature type="domain" description="YceM-like C-terminal" evidence="2">
    <location>
        <begin position="128"/>
        <end position="238"/>
    </location>
</feature>